<evidence type="ECO:0000313" key="5">
    <source>
        <dbReference type="Proteomes" id="UP001634393"/>
    </source>
</evidence>
<evidence type="ECO:0000313" key="4">
    <source>
        <dbReference type="EMBL" id="KAL3827715.1"/>
    </source>
</evidence>
<protein>
    <recommendedName>
        <fullName evidence="3">RING-type domain-containing protein</fullName>
    </recommendedName>
</protein>
<gene>
    <name evidence="4" type="ORF">ACJIZ3_016517</name>
</gene>
<feature type="domain" description="RING-type" evidence="3">
    <location>
        <begin position="853"/>
        <end position="892"/>
    </location>
</feature>
<feature type="region of interest" description="Disordered" evidence="2">
    <location>
        <begin position="754"/>
        <end position="778"/>
    </location>
</feature>
<evidence type="ECO:0000256" key="1">
    <source>
        <dbReference type="PROSITE-ProRule" id="PRU00175"/>
    </source>
</evidence>
<sequence>MSKTIFEVESFFQNDLFLLIRLILVLIHSRQPLFCSKGIVFHFLLLFFGKDWSSILFHIIFSILKLSILMNIAMASSQVEFATSSPFGCTVVHNRRASCFQMNFNDLVTSCIPNDTSHHHMDYTDLWVHHPQRQAIAATDTNHNNKCNTIIHNGDDNDDNKYIGDSIARHHQDKWARAREIVFSVDHARTMSSSHKGGSGSPTQSESSVEVSNLGSVSSLVQKWRGFEAVAKRCSKSNSGTTLPIPDNVGAHVTNEDDTFGDWESDKTALSGSPSSRGRDSDATEKERLRVSDIIKKLTEERLNDNTNCDYSTPRVKTSTESETRCFSPSVSSPRIRGRQAFNDLLMQMERERHNELEGLVARRAVSKFSQRGRIQALLRVRFLRRGMKVEEAPRLNGTSSELHKSMQSGVVHSREINNSSVPNGSIHSTSITQHFGEYNYATSNGNKNQHQEVSQSKSFHRLNEDHIQDAEVSLKSNEHDGDHISHKVDENEHHNHGKSTLLSTFTPHEINCESNNNTNLVEFTKPAKSFHNIEINHSISPKSIQSIEGEEEPTNQHLVEVSPNWVSDVFYQEDGWEELHSDYQQEVVNHRDWICEVSRPRSNWEGLRQARYQEMLDPFLDNEDIRLLLGRKSVSNFLSSGMREQIERVMISRTQGEQTIMNNHIQEEEHCLVQRDEVRVEDDHKQLVISEEDKQEEKMGNYGDYYDEYEEVESPIEQHYNESDDCMDLTTSSPSPSWTQNQGHEVANYSHQIASPSTQQSLSSNSYSQENQPSSSFSVHPAIDMELIYDLRQHMELLHQEISELRRSVKCCVNMQIKLQRSIKTKAAKTLNHSDEEKGRSLVNKTKIEGQCCVCCKMQVDSLLYRCGHMCTCLKCAHELQWSSGKCPICRAPITDVVRTYYNS</sequence>
<dbReference type="PANTHER" id="PTHR47820:SF3">
    <property type="entry name" value="OS07G0499800 PROTEIN"/>
    <property type="match status" value="1"/>
</dbReference>
<organism evidence="4 5">
    <name type="scientific">Penstemon smallii</name>
    <dbReference type="NCBI Taxonomy" id="265156"/>
    <lineage>
        <taxon>Eukaryota</taxon>
        <taxon>Viridiplantae</taxon>
        <taxon>Streptophyta</taxon>
        <taxon>Embryophyta</taxon>
        <taxon>Tracheophyta</taxon>
        <taxon>Spermatophyta</taxon>
        <taxon>Magnoliopsida</taxon>
        <taxon>eudicotyledons</taxon>
        <taxon>Gunneridae</taxon>
        <taxon>Pentapetalae</taxon>
        <taxon>asterids</taxon>
        <taxon>lamiids</taxon>
        <taxon>Lamiales</taxon>
        <taxon>Plantaginaceae</taxon>
        <taxon>Cheloneae</taxon>
        <taxon>Penstemon</taxon>
    </lineage>
</organism>
<evidence type="ECO:0000256" key="2">
    <source>
        <dbReference type="SAM" id="MobiDB-lite"/>
    </source>
</evidence>
<accession>A0ABD3STH2</accession>
<feature type="compositionally biased region" description="Basic and acidic residues" evidence="2">
    <location>
        <begin position="277"/>
        <end position="286"/>
    </location>
</feature>
<comment type="caution">
    <text evidence="4">The sequence shown here is derived from an EMBL/GenBank/DDBJ whole genome shotgun (WGS) entry which is preliminary data.</text>
</comment>
<feature type="compositionally biased region" description="Low complexity" evidence="2">
    <location>
        <begin position="756"/>
        <end position="773"/>
    </location>
</feature>
<dbReference type="CDD" id="cd16647">
    <property type="entry name" value="mRING-HC-C3HC5_NEU1"/>
    <property type="match status" value="1"/>
</dbReference>
<dbReference type="InterPro" id="IPR001841">
    <property type="entry name" value="Znf_RING"/>
</dbReference>
<dbReference type="PROSITE" id="PS50089">
    <property type="entry name" value="ZF_RING_2"/>
    <property type="match status" value="1"/>
</dbReference>
<dbReference type="Gene3D" id="3.30.40.10">
    <property type="entry name" value="Zinc/RING finger domain, C3HC4 (zinc finger)"/>
    <property type="match status" value="1"/>
</dbReference>
<dbReference type="Proteomes" id="UP001634393">
    <property type="component" value="Unassembled WGS sequence"/>
</dbReference>
<feature type="region of interest" description="Disordered" evidence="2">
    <location>
        <begin position="309"/>
        <end position="333"/>
    </location>
</feature>
<keyword evidence="1" id="KW-0863">Zinc-finger</keyword>
<feature type="region of interest" description="Disordered" evidence="2">
    <location>
        <begin position="235"/>
        <end position="286"/>
    </location>
</feature>
<reference evidence="4 5" key="1">
    <citation type="submission" date="2024-12" db="EMBL/GenBank/DDBJ databases">
        <title>The unique morphological basis and parallel evolutionary history of personate flowers in Penstemon.</title>
        <authorList>
            <person name="Depatie T.H."/>
            <person name="Wessinger C.A."/>
        </authorList>
    </citation>
    <scope>NUCLEOTIDE SEQUENCE [LARGE SCALE GENOMIC DNA]</scope>
    <source>
        <strain evidence="4">WTNN_2</strain>
        <tissue evidence="4">Leaf</tissue>
    </source>
</reference>
<name>A0ABD3STH2_9LAMI</name>
<dbReference type="SUPFAM" id="SSF57850">
    <property type="entry name" value="RING/U-box"/>
    <property type="match status" value="1"/>
</dbReference>
<keyword evidence="5" id="KW-1185">Reference proteome</keyword>
<dbReference type="AlphaFoldDB" id="A0ABD3STH2"/>
<dbReference type="PANTHER" id="PTHR47820">
    <property type="entry name" value="BNAC05G24000D PROTEIN"/>
    <property type="match status" value="1"/>
</dbReference>
<proteinExistence type="predicted"/>
<dbReference type="Pfam" id="PF13920">
    <property type="entry name" value="zf-C3HC4_3"/>
    <property type="match status" value="1"/>
</dbReference>
<keyword evidence="1" id="KW-0479">Metal-binding</keyword>
<dbReference type="GO" id="GO:0008270">
    <property type="term" value="F:zinc ion binding"/>
    <property type="evidence" value="ECO:0007669"/>
    <property type="project" value="UniProtKB-KW"/>
</dbReference>
<evidence type="ECO:0000259" key="3">
    <source>
        <dbReference type="PROSITE" id="PS50089"/>
    </source>
</evidence>
<dbReference type="InterPro" id="IPR013083">
    <property type="entry name" value="Znf_RING/FYVE/PHD"/>
</dbReference>
<dbReference type="EMBL" id="JBJXBP010000005">
    <property type="protein sequence ID" value="KAL3827715.1"/>
    <property type="molecule type" value="Genomic_DNA"/>
</dbReference>
<keyword evidence="1" id="KW-0862">Zinc</keyword>
<feature type="region of interest" description="Disordered" evidence="2">
    <location>
        <begin position="190"/>
        <end position="211"/>
    </location>
</feature>